<dbReference type="Gene3D" id="3.90.226.10">
    <property type="entry name" value="2-enoyl-CoA Hydratase, Chain A, domain 1"/>
    <property type="match status" value="1"/>
</dbReference>
<dbReference type="EMBL" id="UINC01002827">
    <property type="protein sequence ID" value="SVA00694.1"/>
    <property type="molecule type" value="Genomic_DNA"/>
</dbReference>
<evidence type="ECO:0000313" key="1">
    <source>
        <dbReference type="EMBL" id="SVA00694.1"/>
    </source>
</evidence>
<accession>A0A381SB03</accession>
<dbReference type="NCBIfam" id="NF005925">
    <property type="entry name" value="PRK07938.1"/>
    <property type="match status" value="1"/>
</dbReference>
<name>A0A381SB03_9ZZZZ</name>
<dbReference type="AlphaFoldDB" id="A0A381SB03"/>
<reference evidence="1" key="1">
    <citation type="submission" date="2018-05" db="EMBL/GenBank/DDBJ databases">
        <authorList>
            <person name="Lanie J.A."/>
            <person name="Ng W.-L."/>
            <person name="Kazmierczak K.M."/>
            <person name="Andrzejewski T.M."/>
            <person name="Davidsen T.M."/>
            <person name="Wayne K.J."/>
            <person name="Tettelin H."/>
            <person name="Glass J.I."/>
            <person name="Rusch D."/>
            <person name="Podicherti R."/>
            <person name="Tsui H.-C.T."/>
            <person name="Winkler M.E."/>
        </authorList>
    </citation>
    <scope>NUCLEOTIDE SEQUENCE</scope>
</reference>
<proteinExistence type="predicted"/>
<dbReference type="PANTHER" id="PTHR43459:SF1">
    <property type="entry name" value="EG:BACN32G11.4 PROTEIN"/>
    <property type="match status" value="1"/>
</dbReference>
<dbReference type="PANTHER" id="PTHR43459">
    <property type="entry name" value="ENOYL-COA HYDRATASE"/>
    <property type="match status" value="1"/>
</dbReference>
<organism evidence="1">
    <name type="scientific">marine metagenome</name>
    <dbReference type="NCBI Taxonomy" id="408172"/>
    <lineage>
        <taxon>unclassified sequences</taxon>
        <taxon>metagenomes</taxon>
        <taxon>ecological metagenomes</taxon>
    </lineage>
</organism>
<gene>
    <name evidence="1" type="ORF">METZ01_LOCUS53548</name>
</gene>
<dbReference type="CDD" id="cd06558">
    <property type="entry name" value="crotonase-like"/>
    <property type="match status" value="1"/>
</dbReference>
<dbReference type="InterPro" id="IPR001753">
    <property type="entry name" value="Enoyl-CoA_hydra/iso"/>
</dbReference>
<evidence type="ECO:0008006" key="2">
    <source>
        <dbReference type="Google" id="ProtNLM"/>
    </source>
</evidence>
<dbReference type="SUPFAM" id="SSF52096">
    <property type="entry name" value="ClpP/crotonase"/>
    <property type="match status" value="1"/>
</dbReference>
<dbReference type="Pfam" id="PF00378">
    <property type="entry name" value="ECH_1"/>
    <property type="match status" value="1"/>
</dbReference>
<dbReference type="InterPro" id="IPR029045">
    <property type="entry name" value="ClpP/crotonase-like_dom_sf"/>
</dbReference>
<sequence length="254" mass="26525">MALHETIADGIATVVMAKPPVNALDIADGYAMADLLDGYRRNPDVRAVVLCAEGQGFCAGVDIKEMQSLPGNEGILEANRSCFEAFRAVYECAVPVVAAVQGHCLGSGIGLAGNADVVIAATDAVFGLPEVDNGALGAATHLMRLVPAQRARWMLYSCETATAAELLAYGSVLDIVPAAELLARATEVAAVIAGKDAATIRAAKASLNGIDPIDVRRSYRYEQGFTYELNLRGIGDTAREAFLQGERGGEAPSA</sequence>
<protein>
    <recommendedName>
        <fullName evidence="2">Enoyl-CoA hydratase</fullName>
    </recommendedName>
</protein>